<sequence>MRRAALGAIRPEPKLDVRWRRVDPAARVSDALAALSLADELTLELDRRLASLDEARAELEKRLERARLEAAQAGSAELLGEGRETSAIVVRLGAGAKPDALHVSYAVPAARWWPVYSARFTSPEEGARDAATHALWTLEAFVAQASGEDWRGVRLSLSTAALVRNAQLPELLSYRLGRKQPPPRRGYRPLPEGLSEMFAGYDEALLRSPPPPPPPPPLPHLSSPPSPRTTPAARMARVRANSRLPAPAAAYAAHQAENGDGEGGFSAHFTDDLAKAEPVAFLGAMAEESASAPGGGGASGARPPPPPAPAAREPMPQAMMAPSPMAYGAADGDGGAPLAQDRQRKMLPRPKATRSMARARMPFMASAMEDAPTVVGYPELSEIAPADAWLDFDALVLAPMDDRSARGRLVKEPSPVWRGDDPTHHIEQIPLPRYASDPAEAVGMHAAHGGHGPNGMNAASAANAIDKRGRQVRYGADAPVEIASDALPHRVLVTTGSGPAARTLVVLPRESTDVYREAAARNPFAVALLPGPADVFLDGALLTTSALELTGEGGTVRLGLGVEDRIRVVRNVRVQEESAGFLGGKTAVQHDVAIELSSSLGYPVMVRVYDRVPVTEDKDVEIELLSTRPKPDKYDQAERGAPIRGGLVWEITLGAGARERVDFSYRIVFPGKSELEGGNRRE</sequence>
<keyword evidence="1" id="KW-0175">Coiled coil</keyword>
<accession>A0ABZ2MCF3</accession>
<evidence type="ECO:0000313" key="5">
    <source>
        <dbReference type="Proteomes" id="UP001370348"/>
    </source>
</evidence>
<dbReference type="Pfam" id="PF13598">
    <property type="entry name" value="DUF4139"/>
    <property type="match status" value="1"/>
</dbReference>
<feature type="compositionally biased region" description="Pro residues" evidence="2">
    <location>
        <begin position="208"/>
        <end position="228"/>
    </location>
</feature>
<gene>
    <name evidence="4" type="ORF">LZC94_18150</name>
</gene>
<protein>
    <submittedName>
        <fullName evidence="4">DUF4139 domain-containing protein</fullName>
    </submittedName>
</protein>
<dbReference type="InterPro" id="IPR037291">
    <property type="entry name" value="DUF4139"/>
</dbReference>
<name>A0ABZ2MCF3_9BACT</name>
<evidence type="ECO:0000259" key="3">
    <source>
        <dbReference type="Pfam" id="PF13598"/>
    </source>
</evidence>
<dbReference type="PANTHER" id="PTHR31005">
    <property type="entry name" value="DUF4139 DOMAIN-CONTAINING PROTEIN"/>
    <property type="match status" value="1"/>
</dbReference>
<feature type="region of interest" description="Disordered" evidence="2">
    <location>
        <begin position="204"/>
        <end position="268"/>
    </location>
</feature>
<keyword evidence="5" id="KW-1185">Reference proteome</keyword>
<feature type="coiled-coil region" evidence="1">
    <location>
        <begin position="38"/>
        <end position="76"/>
    </location>
</feature>
<feature type="compositionally biased region" description="Low complexity" evidence="2">
    <location>
        <begin position="246"/>
        <end position="256"/>
    </location>
</feature>
<dbReference type="PANTHER" id="PTHR31005:SF8">
    <property type="entry name" value="DUF4139 DOMAIN-CONTAINING PROTEIN"/>
    <property type="match status" value="1"/>
</dbReference>
<feature type="region of interest" description="Disordered" evidence="2">
    <location>
        <begin position="288"/>
        <end position="323"/>
    </location>
</feature>
<dbReference type="EMBL" id="CP089984">
    <property type="protein sequence ID" value="WXB20207.1"/>
    <property type="molecule type" value="Genomic_DNA"/>
</dbReference>
<feature type="domain" description="DUF4139" evidence="3">
    <location>
        <begin position="101"/>
        <end position="670"/>
    </location>
</feature>
<dbReference type="Proteomes" id="UP001370348">
    <property type="component" value="Chromosome"/>
</dbReference>
<evidence type="ECO:0000256" key="1">
    <source>
        <dbReference type="SAM" id="Coils"/>
    </source>
</evidence>
<organism evidence="4 5">
    <name type="scientific">Pendulispora albinea</name>
    <dbReference type="NCBI Taxonomy" id="2741071"/>
    <lineage>
        <taxon>Bacteria</taxon>
        <taxon>Pseudomonadati</taxon>
        <taxon>Myxococcota</taxon>
        <taxon>Myxococcia</taxon>
        <taxon>Myxococcales</taxon>
        <taxon>Sorangiineae</taxon>
        <taxon>Pendulisporaceae</taxon>
        <taxon>Pendulispora</taxon>
    </lineage>
</organism>
<evidence type="ECO:0000256" key="2">
    <source>
        <dbReference type="SAM" id="MobiDB-lite"/>
    </source>
</evidence>
<proteinExistence type="predicted"/>
<dbReference type="InterPro" id="IPR011935">
    <property type="entry name" value="CHP02231"/>
</dbReference>
<reference evidence="4 5" key="1">
    <citation type="submission" date="2021-12" db="EMBL/GenBank/DDBJ databases">
        <title>Discovery of the Pendulisporaceae a myxobacterial family with distinct sporulation behavior and unique specialized metabolism.</title>
        <authorList>
            <person name="Garcia R."/>
            <person name="Popoff A."/>
            <person name="Bader C.D."/>
            <person name="Loehr J."/>
            <person name="Walesch S."/>
            <person name="Walt C."/>
            <person name="Boldt J."/>
            <person name="Bunk B."/>
            <person name="Haeckl F.J.F.P.J."/>
            <person name="Gunesch A.P."/>
            <person name="Birkelbach J."/>
            <person name="Nuebel U."/>
            <person name="Pietschmann T."/>
            <person name="Bach T."/>
            <person name="Mueller R."/>
        </authorList>
    </citation>
    <scope>NUCLEOTIDE SEQUENCE [LARGE SCALE GENOMIC DNA]</scope>
    <source>
        <strain evidence="4 5">MSr11954</strain>
    </source>
</reference>
<evidence type="ECO:0000313" key="4">
    <source>
        <dbReference type="EMBL" id="WXB20207.1"/>
    </source>
</evidence>
<feature type="compositionally biased region" description="Low complexity" evidence="2">
    <location>
        <begin position="310"/>
        <end position="323"/>
    </location>
</feature>